<feature type="region of interest" description="Disordered" evidence="6">
    <location>
        <begin position="237"/>
        <end position="265"/>
    </location>
</feature>
<organism evidence="8 9">
    <name type="scientific">Sphenostylis stenocarpa</name>
    <dbReference type="NCBI Taxonomy" id="92480"/>
    <lineage>
        <taxon>Eukaryota</taxon>
        <taxon>Viridiplantae</taxon>
        <taxon>Streptophyta</taxon>
        <taxon>Embryophyta</taxon>
        <taxon>Tracheophyta</taxon>
        <taxon>Spermatophyta</taxon>
        <taxon>Magnoliopsida</taxon>
        <taxon>eudicotyledons</taxon>
        <taxon>Gunneridae</taxon>
        <taxon>Pentapetalae</taxon>
        <taxon>rosids</taxon>
        <taxon>fabids</taxon>
        <taxon>Fabales</taxon>
        <taxon>Fabaceae</taxon>
        <taxon>Papilionoideae</taxon>
        <taxon>50 kb inversion clade</taxon>
        <taxon>NPAAA clade</taxon>
        <taxon>indigoferoid/millettioid clade</taxon>
        <taxon>Phaseoleae</taxon>
        <taxon>Sphenostylis</taxon>
    </lineage>
</organism>
<feature type="compositionally biased region" description="Polar residues" evidence="6">
    <location>
        <begin position="107"/>
        <end position="119"/>
    </location>
</feature>
<feature type="region of interest" description="Disordered" evidence="6">
    <location>
        <begin position="140"/>
        <end position="174"/>
    </location>
</feature>
<dbReference type="InterPro" id="IPR016177">
    <property type="entry name" value="DNA-bd_dom_sf"/>
</dbReference>
<proteinExistence type="predicted"/>
<comment type="subcellular location">
    <subcellularLocation>
        <location evidence="1">Nucleus</location>
    </subcellularLocation>
</comment>
<evidence type="ECO:0000256" key="5">
    <source>
        <dbReference type="ARBA" id="ARBA00023242"/>
    </source>
</evidence>
<evidence type="ECO:0000256" key="6">
    <source>
        <dbReference type="SAM" id="MobiDB-lite"/>
    </source>
</evidence>
<feature type="region of interest" description="Disordered" evidence="6">
    <location>
        <begin position="1"/>
        <end position="60"/>
    </location>
</feature>
<dbReference type="GO" id="GO:0005634">
    <property type="term" value="C:nucleus"/>
    <property type="evidence" value="ECO:0007669"/>
    <property type="project" value="UniProtKB-SubCell"/>
</dbReference>
<dbReference type="Gene3D" id="3.30.890.10">
    <property type="entry name" value="Methyl-cpg-binding Protein 2, Chain A"/>
    <property type="match status" value="1"/>
</dbReference>
<dbReference type="GO" id="GO:0003677">
    <property type="term" value="F:DNA binding"/>
    <property type="evidence" value="ECO:0007669"/>
    <property type="project" value="UniProtKB-KW"/>
</dbReference>
<keyword evidence="4" id="KW-0804">Transcription</keyword>
<keyword evidence="3" id="KW-0238">DNA-binding</keyword>
<dbReference type="PROSITE" id="PS50982">
    <property type="entry name" value="MBD"/>
    <property type="match status" value="1"/>
</dbReference>
<evidence type="ECO:0000256" key="1">
    <source>
        <dbReference type="ARBA" id="ARBA00004123"/>
    </source>
</evidence>
<keyword evidence="2" id="KW-0805">Transcription regulation</keyword>
<dbReference type="PANTHER" id="PTHR12396:SF38">
    <property type="entry name" value="METHYL-CPG-BINDING DOMAIN-CONTAINING PROTEIN 7"/>
    <property type="match status" value="1"/>
</dbReference>
<evidence type="ECO:0000256" key="4">
    <source>
        <dbReference type="ARBA" id="ARBA00023163"/>
    </source>
</evidence>
<gene>
    <name evidence="8" type="ORF">AYBTSS11_LOCUS16304</name>
</gene>
<dbReference type="Gramene" id="rna-AYBTSS11_LOCUS16304">
    <property type="protein sequence ID" value="CAJ1955778.1"/>
    <property type="gene ID" value="gene-AYBTSS11_LOCUS16304"/>
</dbReference>
<evidence type="ECO:0000313" key="9">
    <source>
        <dbReference type="Proteomes" id="UP001189624"/>
    </source>
</evidence>
<dbReference type="InterPro" id="IPR001739">
    <property type="entry name" value="Methyl_CpG_DNA-bd"/>
</dbReference>
<feature type="region of interest" description="Disordered" evidence="6">
    <location>
        <begin position="94"/>
        <end position="119"/>
    </location>
</feature>
<reference evidence="8" key="1">
    <citation type="submission" date="2023-10" db="EMBL/GenBank/DDBJ databases">
        <authorList>
            <person name="Domelevo Entfellner J.-B."/>
        </authorList>
    </citation>
    <scope>NUCLEOTIDE SEQUENCE</scope>
</reference>
<dbReference type="Proteomes" id="UP001189624">
    <property type="component" value="Chromosome 5"/>
</dbReference>
<dbReference type="EMBL" id="OY731402">
    <property type="protein sequence ID" value="CAJ1955778.1"/>
    <property type="molecule type" value="Genomic_DNA"/>
</dbReference>
<sequence>MSFKPSPIMSTSVQAQRQEIINTAQGKRQTPKPTHSKQLHSASTSQFSLPEGWMVEERPRPSNPDHIDRYYYEPYTGRKFRSLLSVQRHLAGETEGTVPARRKISKNKNTTFAESGAGQQLSSVRTANFLLEDAYPTIPKSTLKSGTGEREVFGGSSRKPAYKRSSKEERLKNIQLEEPAKLTIKGPSMVAEKDVTTPRWLKDTYQPKLVIKGPIVPAEKEIAPTWLRTSKLYEKPIKRDLQKTNKGNNSKSPAHNLPGPPPEKVTWVPSEFGGFWKPFVDGSAVMDSDKLKWSEAFVLSTRP</sequence>
<keyword evidence="9" id="KW-1185">Reference proteome</keyword>
<name>A0AA86SI87_9FABA</name>
<dbReference type="PANTHER" id="PTHR12396">
    <property type="entry name" value="METHYL-CPG BINDING PROTEIN, MBD"/>
    <property type="match status" value="1"/>
</dbReference>
<dbReference type="Pfam" id="PF01429">
    <property type="entry name" value="MBD"/>
    <property type="match status" value="1"/>
</dbReference>
<feature type="domain" description="MBD" evidence="7">
    <location>
        <begin position="39"/>
        <end position="111"/>
    </location>
</feature>
<feature type="compositionally biased region" description="Polar residues" evidence="6">
    <location>
        <begin position="8"/>
        <end position="33"/>
    </location>
</feature>
<evidence type="ECO:0000313" key="8">
    <source>
        <dbReference type="EMBL" id="CAJ1955778.1"/>
    </source>
</evidence>
<accession>A0AA86SI87</accession>
<feature type="compositionally biased region" description="Polar residues" evidence="6">
    <location>
        <begin position="244"/>
        <end position="253"/>
    </location>
</feature>
<evidence type="ECO:0000256" key="2">
    <source>
        <dbReference type="ARBA" id="ARBA00023015"/>
    </source>
</evidence>
<keyword evidence="5" id="KW-0539">Nucleus</keyword>
<protein>
    <recommendedName>
        <fullName evidence="7">MBD domain-containing protein</fullName>
    </recommendedName>
</protein>
<evidence type="ECO:0000259" key="7">
    <source>
        <dbReference type="PROSITE" id="PS50982"/>
    </source>
</evidence>
<dbReference type="SUPFAM" id="SSF54171">
    <property type="entry name" value="DNA-binding domain"/>
    <property type="match status" value="1"/>
</dbReference>
<feature type="compositionally biased region" description="Polar residues" evidence="6">
    <location>
        <begin position="39"/>
        <end position="48"/>
    </location>
</feature>
<dbReference type="AlphaFoldDB" id="A0AA86SI87"/>
<evidence type="ECO:0000256" key="3">
    <source>
        <dbReference type="ARBA" id="ARBA00023125"/>
    </source>
</evidence>